<dbReference type="GO" id="GO:0005576">
    <property type="term" value="C:extracellular region"/>
    <property type="evidence" value="ECO:0007669"/>
    <property type="project" value="UniProtKB-SubCell"/>
</dbReference>
<feature type="region of interest" description="Disordered" evidence="17">
    <location>
        <begin position="3401"/>
        <end position="3422"/>
    </location>
</feature>
<accession>A0AAD4UD30</accession>
<keyword evidence="8" id="KW-0963">Cytoplasm</keyword>
<evidence type="ECO:0000256" key="18">
    <source>
        <dbReference type="SAM" id="SignalP"/>
    </source>
</evidence>
<keyword evidence="9" id="KW-0964">Secreted</keyword>
<feature type="region of interest" description="Disordered" evidence="17">
    <location>
        <begin position="2362"/>
        <end position="2381"/>
    </location>
</feature>
<evidence type="ECO:0000256" key="15">
    <source>
        <dbReference type="ARBA" id="ARBA00023242"/>
    </source>
</evidence>
<evidence type="ECO:0000256" key="8">
    <source>
        <dbReference type="ARBA" id="ARBA00022490"/>
    </source>
</evidence>
<feature type="compositionally biased region" description="Low complexity" evidence="17">
    <location>
        <begin position="1021"/>
        <end position="1036"/>
    </location>
</feature>
<comment type="subcellular location">
    <subcellularLocation>
        <location evidence="3">Cytoplasm</location>
    </subcellularLocation>
    <subcellularLocation>
        <location evidence="2">Nucleus</location>
    </subcellularLocation>
    <subcellularLocation>
        <location evidence="4">Secreted</location>
    </subcellularLocation>
</comment>
<dbReference type="PANTHER" id="PTHR16237">
    <property type="entry name" value="ODONTOGENIC AMELOBLAST-ASSOCIATED PROTEIN"/>
    <property type="match status" value="1"/>
</dbReference>
<feature type="compositionally biased region" description="Polar residues" evidence="17">
    <location>
        <begin position="2820"/>
        <end position="2829"/>
    </location>
</feature>
<comment type="caution">
    <text evidence="19">The sequence shown here is derived from an EMBL/GenBank/DDBJ whole genome shotgun (WGS) entry which is preliminary data.</text>
</comment>
<evidence type="ECO:0000256" key="7">
    <source>
        <dbReference type="ARBA" id="ARBA00017762"/>
    </source>
</evidence>
<evidence type="ECO:0000256" key="3">
    <source>
        <dbReference type="ARBA" id="ARBA00004496"/>
    </source>
</evidence>
<evidence type="ECO:0000256" key="16">
    <source>
        <dbReference type="ARBA" id="ARBA00030324"/>
    </source>
</evidence>
<feature type="region of interest" description="Disordered" evidence="17">
    <location>
        <begin position="2556"/>
        <end position="2586"/>
    </location>
</feature>
<dbReference type="InterPro" id="IPR001588">
    <property type="entry name" value="Casein"/>
</dbReference>
<dbReference type="GO" id="GO:0042475">
    <property type="term" value="P:odontogenesis of dentin-containing tooth"/>
    <property type="evidence" value="ECO:0007669"/>
    <property type="project" value="TreeGrafter"/>
</dbReference>
<sequence>MKIFFFAFIMALMGALIKADSSEENLRQFGRNYDQVNMKFFIFTCLLAVALAKHEPINISQEIYKQEKNMAIHPRKEVVRNANEEEVKITVDDKHYQKALNEINQFYQKFPQYLQYPYQGPIVLNPWDQVKRNAGPFTPTVKKISQYYQKFAWPQYLKTVDQHQKAMKPWTQPKTNAIPYVIFHLKMRTLILLGILGATMSAPLIPQRLMSASNSNELRLNLNNAQLQPLQLQGPFNSWVLPFPGILQQQQQDQIPGLSPFSLSTRERFAGLVPNQIFVPGQVSFAQGTQAGQLDPSQPQTPQQTQWGLKNVMPSVFSFKMPQEQAQMPFYTEFGYIPQEVEPVMPGGQQQPAFDPFLGTAPEMAAMPAEVSPYLQKEMINFQRTNARIFTPSTSQKPSTTFFFTSAVDPIITTELMEKKVSQDKEREARSCCEKDERFFDDKIAKYIPIQYVLSRVHKENMNALNLIYDYIEPYYILLGDTTMAVTDTTAAATDETISVIEITTAKTGTTIQETAVTVTGPTVTIVSTKSATVTSPATTTEVLKTTTAAPGANTATLGTTLPVIILTSALPNAITTTSTTLPEKDVTTPEEYFYYTEDELEASDYAYGSESAEDSTVIPETSAMGPGLKGQDEGFKPDWTHPGLCHLFPVNDEIAESVDDTATAVATTISLDEVTTGATDSTTSETVFISTVATTAGSSTPEPVGTITTPTASSNLQLNTATIGVITTSAIGTTVASAATSTPVTSASTAKPSVLTTVGKTTVQASVAPAPGKEVITPPADDITTEATTVPADAATPTAENPTSSVVDSTPPAVSTTVSATTTVSRGPAAVTTAASTTPGVGATTSVSTVPSVTVTTSLEATTTSPSAATTTQGISTSTIESSTLTINSGTTNPTPNAASPTEDAMNTPTDATTPSSDSTALGASTMSVAATGKAASAATTIPVTATIATVAASTSVATTPSPSASGATTVASTSILGTLNTTPLTSASTAETYFPTPETMNTTPENKETTGPIADTTAEAATTSISITTTVSEDTTTELDYSTTKEIETTATANKYNGSQEINTQTNHHLYASLPLSSSDNHSASQFSSILRTKENSPPTYNPNSYSKSTNSGASLSGSLSKRNHSETLQTSVYNLSPFGNDLPSNAAYVKDTVDNSTPAKAPKNIVSPSPAATQDTSAMRTTLSRLSPTSKITHNRMTVSEENSISVSVSMTTPQYKSNSTVAPYLHAKAIQSLEPFFPTTGKSKLFFVPNPAAYVQNAKNEFSASADESTTVVSNANNFHMEEARPDSIHFVGTTTLMKEGNTANIYAMGILEDYIPLLDVADMKDRNIIIIDASYLERYDKTLSNYPKIPQKDDSIVIDATDMKNQDTSTVNAQTPSILSANDDNDFESIPILSKYDNADTKSITIDTDIDETISNINPINIKNYFINYRIYKRINNDISNLNDTKTMLDEAKNTMHFEGDLTASNTNGITSTKHYANDIPMEPKTNTNMNFKITWPLKEGMTEGIHPVQMENIRTPIDKNIAKTIESNVDNSRIKYHSNMLADVNLQTDRNNFKSVSTDGIENVIIMLQRIENLDQDDGGVKEVIFFHPDTFTTDIRRKGFSFNPDIDYAQTAGNKIILPSGITDMFNPLVKYKIKLFIVDSTNLINRGNPRTPITITVNDTKAKTDIERSTVFKTANFQSNIHPVVSITHPGTVGSTYFSENSVSDMTSDSKVNITLSDQSTDSVDESIHLSTNNNQAGGAAVPNLETDFPMYKGYTLLSVAESSTPMPNAQNNQAQNSLLIYDYLLTSPWISDPVAENPHLTNDTMTQKWQANKLSIDPLNIPLEVDFSSPNNAYNVTAHASKGTTNMSNSSELMINKATTAEGRPTVAMTSLPAKTAGVLTPRKRFRSLIDKEIANEEESAPDVEVKSVVEEDAGFQIKNLPPAHNSKHFESGDRGFERNGFVSVDTTKSLSPLSSSMPITEVAISDRDFTSPRGENYVLYVIKPENDRMHFQTLATETIANGLRKSAVVKQNVESADGTEFLLPSNSIPQIGRMDKPILHNSYYDVTSDNPLIITKENPNVVQSIMKHELPLSTLDNADIVDYINGYQAPAAITSSNAKRLANKGKMAGTQTINIPLGISTISDDISYVNKNTEVITDLASIAAASPTKKGILTMSEVNTLNNKPNKLRDDLTISGIDPNVSGDDVILLIADPSTVTKSVAHFNHPQMTNPSKKISLADIIIPKTFHNFTSAALTAAEGSVDTKSYISTYEPENSFREDITLNYEADPPKDIHVTVEEENTLKEGNVRDHIYVIPISDDNVPTGNKLADKHYSNSDVYSSIRFKGTTQTTADQLEFETPASTYMTEVSKPPLEEFTSRSQGKVVGANSNSGDDNGEFFGGDILYPLMKENVPKGYTFPPERRSTVIPPNFRIPMKDNIAPAPEGSVLLRKGASRKHFTPYTDVQTDPGTEKDQIAIGSITNAHTGIVPMTFSTTVSSENMNVGNYYQVSGIRTPLPLEYPNTLRGDESIILWHGTTVAKENDLNPMDLIITESDKSDSEYISNKHASELEKGENHLSTKPSEYTRGPSGFVYQTPSSKGEVSKSLLYRIIYPEFDSEDKYQATILKEGNTDFDSLATSFKDYTQNFNTQHLKTMVPSIIEAGKTFSPEFLKRSGAEKVTWPEDNDVIILPQVSGLRNTESKDFFLPHTETTVTMGEKRTFDTLPIDHAAVITSIKSQSHFYRKGISSNVSNTDAPELADTSTSGNSKINEYKMNLAEVKPSEDHSNPLAKGTASQAENVSGGEINKSTIKTDSIASMNHINVAKMPTNATTISPSVSTFESKESSENGDSIMPEVDGVLSIKLNSLLIPNWKRSRTAVALSKNDDSFSNKTMTVELSEPLGEHSLIKNPNWKITKVQSEFHPLSVVSSVPLEDPIAFSENSINVVADILTTENGVLNSKTDSMEKETTSSGTETNASFSKDKAIVEDEPFISEAKIPVNLREENSANVNPFLLKLDVASAKQKVPGTFKGTNPVSTIRTIQLEKARASGSSSLDNDNLERSITTSYSQLHHLTQKPTIPLTAAFVADFIKINNSELDPAPIIRGSDLKITDESSTSNDIIVLTDKKVISPDSIIFAYDNRNIINGKRYLNSAEKDSTTQYEVIPVRKDFSTESDVVFLAEEDHLDNKNLMTMRLDDNDFNYLSEENSFYIGEENSPTTKIPALIQRLYKFGSHAPSPIHVTESLSNENSVELKAKKYQLLTSRKGNPDSDKVGSFLKDYTINFKSKLPRTMTHSLTDGNRIFSPESPDDLSLERGIPSENDIIINLPEDKWIEPVNTPDAESVEIVEESRAFSDVVSDPTRSTNPIMSKDWLHKRHTVLHTVLYDQRVPSMSLKLKYNQDTAFKAESYHSQDATAPSVNVNPDTELSFVDENSENKKNRVSAYFSPMKTPPTMADTTAISLENSYEGGESTQPNENNIRPKEFPTLQTTESVILMPQVLTEDSALISDGSLTDSSKTVLLVPERVTKYLDLIHGTDISENQVIKIQTDLQPHSLDSIIPSADSVTFTRNSIDGGPDLPSTVERKTVNISKIKTDVQPSDTTVKVLSPTQISSFPSEIRKMATLSVEEDTNAKFDLSHITNATVLIPTLEKTLLSAPEPSTLSKSNSNKEEELIVSKAGNFILGDSRTLRENPFIDRFNISARLQAPPSLKRILSADSTLSHEKTLKPKKKSSALSDTDAGPIGLFHNVPTGSYEQLWKSTLFPFDFTTAMSSSGYSELDPVFKMKKDATTKTNNNTPFQERNSPSNKDIIYPSTNTSTKDMLNIIFTNKSVQRNFVGKDINTENEVALITENISNITSEGEHVPDDEDVISTVSGDTVFEDVIKKYVLEPQEENNNPVTKEATVIYDPKIVGSHQLYSSANAYKHLFQGAPTETNTKEMLQNLISREEHFSSGLDDILNSTDNLNYKVPRSMTYPPTHTSENLHKFLGKIPLKGGTLKEDDTSIIFPEDKRMDYTLASNPEITVNMVNGRKFLDGPIDSLVITSPLENKNQFYSKVIPSATYNTDSQGKAENILLPNVKEKTNMAGMPHSWESIFPSADFSVITDGKLSFINEEIKILNSEASISSSPTNTGHTVDDATTLSIENIDDRGDSMSPEENIRSKEFLTLQIPEKPIFISNASTKNLETFDPLINNPLATSTAWSNMFETMVEYPNSANDGSDPITNETDLKPSSLTSTKLPIGSTAFADNSTYNESDSLPSVNRGTIDISKIKTDEIYSEPYRTIIKAFYPIKVSQNRVYEEGKLANFPDQEDPATKFNADLITNAIVLSPTGEKILSSVTGSNALPESDNNMEEEVNISEMGNFLLRDANTLKENSFPVKFDVTSAKPQAHSSVNGISLVGSTLTLPEASKSNDPSSSTKVAIGEGTIVNSPTGKDRLSSWKPTPLPSDFTIFSSSKYYKVAPVVKMKKGVITKTNNNIPSRESNTLSVKANISPTTIISTKGTKNIIDNNKFGEKTFMEKDTAFMEEASFTENISEETHDTFLAGQDILNSNDIVTIIPVDNALEYATNNYILELVKEGNGPLIGKGTHTNDFSVSESYAPSASTAVSEYLTQGYPIDIKTDRKHQNLVPREDIHNSDNDPTALKSSIVHFNAKSPRSMIYSPTDSNWTSSPESPVETAIEYSSPARDNTIISLPKGKIMEYPFVPGPESMTRMEKDRIITTDSIDPAVISKPVEYKDQFNRRGVSSVLYNIVVPDGAKPSISGRFNANRHNSNLEDMPHSQNTIPLAEFNATPDDDLPFINENTEYANKASTFSSTLNMASGTVADYIVLSSEDSYEGGDFTLPGEDKVESRRLSSLLTSAMFTPTSLTENPEISGLMTDNSLTESLLTRLEMLKRSTEYGDAINESDVPEGQTVIMQADIDPHPLASNVLLTESPTFSYIPTNGEIDSFFSLDRDTPDNYKTKTDTLYSKSQRTMMKGFSPRGDSQNIVHGRRKITNLFDQEDPAAKPELSHFRNTTFLIPAVGKILPSGIKPNPLSKSNKNREDLFTVKFDATSFRPQTQSNFKKIFLADSTLTLPEASRPAFPDKFTDTGGAITNSPLERDGLRYRSTFPPPYFTTFLENSKYSELVPVTTVGEYTNKKTDYHIPFDETIIPSKEVIIFPNTITSEEEMASTFKENIFEPKDFI</sequence>
<evidence type="ECO:0000313" key="20">
    <source>
        <dbReference type="Proteomes" id="UP001214576"/>
    </source>
</evidence>
<feature type="signal peptide" evidence="18">
    <location>
        <begin position="1"/>
        <end position="19"/>
    </location>
</feature>
<feature type="compositionally biased region" description="Polar residues" evidence="17">
    <location>
        <begin position="1169"/>
        <end position="1181"/>
    </location>
</feature>
<keyword evidence="12 18" id="KW-0732">Signal</keyword>
<dbReference type="PANTHER" id="PTHR16237:SF3">
    <property type="entry name" value="ODONTOGENIC AMELOBLAST-ASSOCIATED PROTEIN"/>
    <property type="match status" value="1"/>
</dbReference>
<evidence type="ECO:0000256" key="6">
    <source>
        <dbReference type="ARBA" id="ARBA00011457"/>
    </source>
</evidence>
<feature type="compositionally biased region" description="Polar residues" evidence="17">
    <location>
        <begin position="1077"/>
        <end position="1126"/>
    </location>
</feature>
<feature type="compositionally biased region" description="Basic and acidic residues" evidence="17">
    <location>
        <begin position="2556"/>
        <end position="2566"/>
    </location>
</feature>
<dbReference type="InterPro" id="IPR026802">
    <property type="entry name" value="Odam"/>
</dbReference>
<evidence type="ECO:0000256" key="9">
    <source>
        <dbReference type="ARBA" id="ARBA00022525"/>
    </source>
</evidence>
<keyword evidence="14" id="KW-0325">Glycoprotein</keyword>
<dbReference type="EMBL" id="JAKZEL010000006">
    <property type="protein sequence ID" value="KAI4542866.1"/>
    <property type="molecule type" value="Genomic_DNA"/>
</dbReference>
<comment type="similarity">
    <text evidence="5">Belongs to the ODAM family.</text>
</comment>
<feature type="compositionally biased region" description="Polar residues" evidence="17">
    <location>
        <begin position="3401"/>
        <end position="3414"/>
    </location>
</feature>
<dbReference type="Proteomes" id="UP001214576">
    <property type="component" value="Unassembled WGS sequence"/>
</dbReference>
<dbReference type="Pfam" id="PF00997">
    <property type="entry name" value="Casein_kappa"/>
    <property type="match status" value="1"/>
</dbReference>
<dbReference type="GO" id="GO:0031214">
    <property type="term" value="P:biomineral tissue development"/>
    <property type="evidence" value="ECO:0007669"/>
    <property type="project" value="UniProtKB-KW"/>
</dbReference>
<organism evidence="19 20">
    <name type="scientific">Ovis ammon polii</name>
    <dbReference type="NCBI Taxonomy" id="230172"/>
    <lineage>
        <taxon>Eukaryota</taxon>
        <taxon>Metazoa</taxon>
        <taxon>Chordata</taxon>
        <taxon>Craniata</taxon>
        <taxon>Vertebrata</taxon>
        <taxon>Euteleostomi</taxon>
        <taxon>Mammalia</taxon>
        <taxon>Eutheria</taxon>
        <taxon>Laurasiatheria</taxon>
        <taxon>Artiodactyla</taxon>
        <taxon>Ruminantia</taxon>
        <taxon>Pecora</taxon>
        <taxon>Bovidae</taxon>
        <taxon>Caprinae</taxon>
        <taxon>Ovis</taxon>
    </lineage>
</organism>
<evidence type="ECO:0000256" key="17">
    <source>
        <dbReference type="SAM" id="MobiDB-lite"/>
    </source>
</evidence>
<keyword evidence="15" id="KW-0539">Nucleus</keyword>
<proteinExistence type="inferred from homology"/>
<evidence type="ECO:0000256" key="2">
    <source>
        <dbReference type="ARBA" id="ARBA00004123"/>
    </source>
</evidence>
<evidence type="ECO:0000256" key="13">
    <source>
        <dbReference type="ARBA" id="ARBA00022743"/>
    </source>
</evidence>
<feature type="region of interest" description="Disordered" evidence="17">
    <location>
        <begin position="790"/>
        <end position="922"/>
    </location>
</feature>
<protein>
    <recommendedName>
        <fullName evidence="7">Odontogenic ameloblast-associated protein</fullName>
    </recommendedName>
    <alternativeName>
        <fullName evidence="16">Apin</fullName>
    </alternativeName>
</protein>
<evidence type="ECO:0000256" key="10">
    <source>
        <dbReference type="ARBA" id="ARBA00022553"/>
    </source>
</evidence>
<feature type="region of interest" description="Disordered" evidence="17">
    <location>
        <begin position="2736"/>
        <end position="2755"/>
    </location>
</feature>
<evidence type="ECO:0000313" key="19">
    <source>
        <dbReference type="EMBL" id="KAI4542866.1"/>
    </source>
</evidence>
<evidence type="ECO:0000256" key="11">
    <source>
        <dbReference type="ARBA" id="ARBA00022591"/>
    </source>
</evidence>
<dbReference type="GO" id="GO:0005737">
    <property type="term" value="C:cytoplasm"/>
    <property type="evidence" value="ECO:0007669"/>
    <property type="project" value="UniProtKB-SubCell"/>
</dbReference>
<dbReference type="Pfam" id="PF00363">
    <property type="entry name" value="Casein"/>
    <property type="match status" value="1"/>
</dbReference>
<dbReference type="InterPro" id="IPR031305">
    <property type="entry name" value="Casein_CS"/>
</dbReference>
<evidence type="ECO:0000256" key="4">
    <source>
        <dbReference type="ARBA" id="ARBA00004613"/>
    </source>
</evidence>
<comment type="subunit">
    <text evidence="6">Interacts (via C-terminus) with ARHGEF5.</text>
</comment>
<dbReference type="GO" id="GO:0005634">
    <property type="term" value="C:nucleus"/>
    <property type="evidence" value="ECO:0007669"/>
    <property type="project" value="UniProtKB-SubCell"/>
</dbReference>
<evidence type="ECO:0000256" key="5">
    <source>
        <dbReference type="ARBA" id="ARBA00009134"/>
    </source>
</evidence>
<name>A0AAD4UD30_OVIAM</name>
<feature type="region of interest" description="Disordered" evidence="17">
    <location>
        <begin position="1021"/>
        <end position="1045"/>
    </location>
</feature>
<keyword evidence="10" id="KW-0597">Phosphoprotein</keyword>
<dbReference type="InterPro" id="IPR000117">
    <property type="entry name" value="Casein_kappa"/>
</dbReference>
<keyword evidence="20" id="KW-1185">Reference proteome</keyword>
<keyword evidence="11" id="KW-0091">Biomineralization</keyword>
<feature type="region of interest" description="Disordered" evidence="17">
    <location>
        <begin position="1076"/>
        <end position="1126"/>
    </location>
</feature>
<dbReference type="Pfam" id="PF15424">
    <property type="entry name" value="ODAM"/>
    <property type="match status" value="1"/>
</dbReference>
<feature type="chain" id="PRO_5042118577" description="Odontogenic ameloblast-associated protein" evidence="18">
    <location>
        <begin position="20"/>
        <end position="5178"/>
    </location>
</feature>
<dbReference type="PROSITE" id="PS00306">
    <property type="entry name" value="CASEIN_ALPHA_BETA"/>
    <property type="match status" value="1"/>
</dbReference>
<gene>
    <name evidence="19" type="ORF">MG293_006992</name>
</gene>
<feature type="region of interest" description="Disordered" evidence="17">
    <location>
        <begin position="1157"/>
        <end position="1181"/>
    </location>
</feature>
<keyword evidence="13" id="KW-0494">Milk protein</keyword>
<evidence type="ECO:0000256" key="12">
    <source>
        <dbReference type="ARBA" id="ARBA00022729"/>
    </source>
</evidence>
<evidence type="ECO:0000256" key="14">
    <source>
        <dbReference type="ARBA" id="ARBA00023180"/>
    </source>
</evidence>
<comment type="function">
    <text evidence="1">Tooth-associated epithelia protein that probably plays a role in odontogenesis, the complex process that results in the initiation and generation of the tooth. May be incorporated in the enamel matrix at the end of mineralization process. Involved in the induction of RHOA activity via interaction with ARHGEF and expression of downstream factors such as ROCK. Plays a role in attachment of the junctional epithelium to the tooth surface.</text>
</comment>
<reference evidence="19" key="1">
    <citation type="submission" date="2022-03" db="EMBL/GenBank/DDBJ databases">
        <title>Genomic analyses of argali, domestic sheep and their hybrids provide insights into chromosomal evolution, heterosis and genetic basis of agronomic traits.</title>
        <authorList>
            <person name="Li M."/>
        </authorList>
    </citation>
    <scope>NUCLEOTIDE SEQUENCE</scope>
    <source>
        <strain evidence="19">CAU-MHL-2022a</strain>
        <tissue evidence="19">Skin</tissue>
    </source>
</reference>
<feature type="region of interest" description="Disordered" evidence="17">
    <location>
        <begin position="2769"/>
        <end position="2794"/>
    </location>
</feature>
<feature type="region of interest" description="Disordered" evidence="17">
    <location>
        <begin position="2820"/>
        <end position="2841"/>
    </location>
</feature>
<evidence type="ECO:0000256" key="1">
    <source>
        <dbReference type="ARBA" id="ARBA00002615"/>
    </source>
</evidence>